<protein>
    <recommendedName>
        <fullName evidence="5">microtubule-severing ATPase</fullName>
        <ecNumber evidence="5">5.6.1.1</ecNumber>
    </recommendedName>
</protein>
<accession>A0A7S3UBU8</accession>
<dbReference type="GO" id="GO:0005524">
    <property type="term" value="F:ATP binding"/>
    <property type="evidence" value="ECO:0007669"/>
    <property type="project" value="UniProtKB-KW"/>
</dbReference>
<evidence type="ECO:0000256" key="3">
    <source>
        <dbReference type="ARBA" id="ARBA00023136"/>
    </source>
</evidence>
<dbReference type="SUPFAM" id="SSF52540">
    <property type="entry name" value="P-loop containing nucleoside triphosphate hydrolases"/>
    <property type="match status" value="1"/>
</dbReference>
<dbReference type="GO" id="GO:0016887">
    <property type="term" value="F:ATP hydrolysis activity"/>
    <property type="evidence" value="ECO:0007669"/>
    <property type="project" value="InterPro"/>
</dbReference>
<dbReference type="InterPro" id="IPR003959">
    <property type="entry name" value="ATPase_AAA_core"/>
</dbReference>
<dbReference type="FunFam" id="3.40.50.300:FF:000093">
    <property type="entry name" value="Fidgetin-like 1"/>
    <property type="match status" value="1"/>
</dbReference>
<evidence type="ECO:0000313" key="8">
    <source>
        <dbReference type="EMBL" id="CAE0607594.1"/>
    </source>
</evidence>
<dbReference type="GO" id="GO:0008568">
    <property type="term" value="F:microtubule severing ATPase activity"/>
    <property type="evidence" value="ECO:0007669"/>
    <property type="project" value="UniProtKB-EC"/>
</dbReference>
<keyword evidence="3" id="KW-0472">Membrane</keyword>
<dbReference type="InterPro" id="IPR041569">
    <property type="entry name" value="AAA_lid_3"/>
</dbReference>
<dbReference type="SUPFAM" id="SSF116846">
    <property type="entry name" value="MIT domain"/>
    <property type="match status" value="1"/>
</dbReference>
<gene>
    <name evidence="8" type="ORF">PSAL00342_LOCUS1411</name>
</gene>
<dbReference type="InterPro" id="IPR050304">
    <property type="entry name" value="MT-severing_AAA_ATPase"/>
</dbReference>
<dbReference type="EC" id="5.6.1.1" evidence="5"/>
<dbReference type="InterPro" id="IPR003593">
    <property type="entry name" value="AAA+_ATPase"/>
</dbReference>
<dbReference type="Pfam" id="PF17862">
    <property type="entry name" value="AAA_lid_3"/>
    <property type="match status" value="1"/>
</dbReference>
<feature type="compositionally biased region" description="Polar residues" evidence="6">
    <location>
        <begin position="154"/>
        <end position="163"/>
    </location>
</feature>
<dbReference type="PANTHER" id="PTHR23074:SF86">
    <property type="entry name" value="SPASTIN"/>
    <property type="match status" value="1"/>
</dbReference>
<evidence type="ECO:0000256" key="4">
    <source>
        <dbReference type="ARBA" id="ARBA00036378"/>
    </source>
</evidence>
<evidence type="ECO:0000256" key="6">
    <source>
        <dbReference type="SAM" id="MobiDB-lite"/>
    </source>
</evidence>
<dbReference type="Pfam" id="PF09336">
    <property type="entry name" value="Vps4_C"/>
    <property type="match status" value="1"/>
</dbReference>
<dbReference type="AlphaFoldDB" id="A0A7S3UBU8"/>
<dbReference type="Gene3D" id="3.40.50.300">
    <property type="entry name" value="P-loop containing nucleotide triphosphate hydrolases"/>
    <property type="match status" value="1"/>
</dbReference>
<dbReference type="Pfam" id="PF00004">
    <property type="entry name" value="AAA"/>
    <property type="match status" value="1"/>
</dbReference>
<dbReference type="Gene3D" id="1.10.8.60">
    <property type="match status" value="1"/>
</dbReference>
<dbReference type="SMART" id="SM00382">
    <property type="entry name" value="AAA"/>
    <property type="match status" value="1"/>
</dbReference>
<dbReference type="PANTHER" id="PTHR23074">
    <property type="entry name" value="AAA DOMAIN-CONTAINING"/>
    <property type="match status" value="1"/>
</dbReference>
<evidence type="ECO:0000256" key="1">
    <source>
        <dbReference type="ARBA" id="ARBA00022741"/>
    </source>
</evidence>
<dbReference type="InterPro" id="IPR036181">
    <property type="entry name" value="MIT_dom_sf"/>
</dbReference>
<dbReference type="Gene3D" id="1.20.58.80">
    <property type="entry name" value="Phosphotransferase system, lactose/cellobiose-type IIA subunit"/>
    <property type="match status" value="1"/>
</dbReference>
<dbReference type="EMBL" id="HBIS01001601">
    <property type="protein sequence ID" value="CAE0607594.1"/>
    <property type="molecule type" value="Transcribed_RNA"/>
</dbReference>
<dbReference type="InterPro" id="IPR015415">
    <property type="entry name" value="Spast_Vps4_C"/>
</dbReference>
<name>A0A7S3UBU8_9CHLO</name>
<dbReference type="InterPro" id="IPR027417">
    <property type="entry name" value="P-loop_NTPase"/>
</dbReference>
<organism evidence="8">
    <name type="scientific">Picocystis salinarum</name>
    <dbReference type="NCBI Taxonomy" id="88271"/>
    <lineage>
        <taxon>Eukaryota</taxon>
        <taxon>Viridiplantae</taxon>
        <taxon>Chlorophyta</taxon>
        <taxon>Picocystophyceae</taxon>
        <taxon>Picocystales</taxon>
        <taxon>Picocystaceae</taxon>
        <taxon>Picocystis</taxon>
    </lineage>
</organism>
<feature type="region of interest" description="Disordered" evidence="6">
    <location>
        <begin position="118"/>
        <end position="163"/>
    </location>
</feature>
<feature type="domain" description="AAA+ ATPase" evidence="7">
    <location>
        <begin position="208"/>
        <end position="343"/>
    </location>
</feature>
<sequence>MWRLLEVFGGPSTAPEEIRRDIDNQEAQTRSNRRAVDKLRGFHGLAKEIIERGMEKDRNGDVEEAAAYYRKAIECIQEGLRIHVQPCEPDVATKRKEMLVWERAVKERLVDMRGQRNLGNYSTTKRTESGHRKLHVEHSRSSEAKEGRDRDASTSRATRSTIESSLLERKPNVRWEDISGLEEAKSSLMEAVILPAQRPELFRGLRAPAKGILLYGPPGTGKTLLAKAVAAQASASFFNVSSSVLTSKFMGDSEKLVRELFECARDKQPSIIFFDEIDSILSQRSADEHEASRRLKSEFLVQFDGISTSEGSVICIGATNRPQDMDEAVRRRFSKRIYIPLPDPKCRKDILAKLLRGQRTKITSREMQQLVESTEGYSGADLKALAHEAAMFPIRRLGSRVATIQESEVPPIQYCDFKEAMKVQKPTMRDVDLKGFRKWTEEFGMTG</sequence>
<evidence type="ECO:0000256" key="2">
    <source>
        <dbReference type="ARBA" id="ARBA00022840"/>
    </source>
</evidence>
<reference evidence="8" key="1">
    <citation type="submission" date="2021-01" db="EMBL/GenBank/DDBJ databases">
        <authorList>
            <person name="Corre E."/>
            <person name="Pelletier E."/>
            <person name="Niang G."/>
            <person name="Scheremetjew M."/>
            <person name="Finn R."/>
            <person name="Kale V."/>
            <person name="Holt S."/>
            <person name="Cochrane G."/>
            <person name="Meng A."/>
            <person name="Brown T."/>
            <person name="Cohen L."/>
        </authorList>
    </citation>
    <scope>NUCLEOTIDE SEQUENCE</scope>
    <source>
        <strain evidence="8">CCMP1897</strain>
    </source>
</reference>
<evidence type="ECO:0000256" key="5">
    <source>
        <dbReference type="ARBA" id="ARBA00038871"/>
    </source>
</evidence>
<evidence type="ECO:0000259" key="7">
    <source>
        <dbReference type="SMART" id="SM00382"/>
    </source>
</evidence>
<proteinExistence type="predicted"/>
<feature type="compositionally biased region" description="Basic and acidic residues" evidence="6">
    <location>
        <begin position="125"/>
        <end position="153"/>
    </location>
</feature>
<dbReference type="GO" id="GO:0015630">
    <property type="term" value="C:microtubule cytoskeleton"/>
    <property type="evidence" value="ECO:0007669"/>
    <property type="project" value="TreeGrafter"/>
</dbReference>
<keyword evidence="1" id="KW-0547">Nucleotide-binding</keyword>
<comment type="catalytic activity">
    <reaction evidence="4">
        <text>n ATP + n H2O + a microtubule = n ADP + n phosphate + (n+1) alpha/beta tubulin heterodimers.</text>
        <dbReference type="EC" id="5.6.1.1"/>
    </reaction>
</comment>
<dbReference type="FunFam" id="1.10.8.60:FF:000022">
    <property type="entry name" value="Fidgetin like 1"/>
    <property type="match status" value="1"/>
</dbReference>
<keyword evidence="2" id="KW-0067">ATP-binding</keyword>